<feature type="transmembrane region" description="Helical" evidence="8">
    <location>
        <begin position="31"/>
        <end position="49"/>
    </location>
</feature>
<feature type="domain" description="Cation/H+ exchanger transmembrane" evidence="9">
    <location>
        <begin position="29"/>
        <end position="420"/>
    </location>
</feature>
<keyword evidence="4 8" id="KW-0812">Transmembrane</keyword>
<accession>A0A849AJZ3</accession>
<sequence>MVEGLTFLLLGIGLLLGVVLPNLVAGRAISAPLVLVAFGGLIGLLPFPDGVSLSPLDHPEITQHISEITVLIALTGVGLALDRPLTWARSTWRRWSTTWRLIFIAMPLTIAATAWLGWWVAGLAPATALLLAAALAPTDPVLAADVQVEGPTTDQHPDELDEEDEVRFALTSEAGLNDGAAFPFLYAAIAVLAGGSIWSWAPQWIAWDLIARTVIGVVVGWIVGMALARIAFRAPKNLRVSRLGDPLLVVAAPFISYGLGEIAQGWAFLSVFVCAVTMRSADPTHEYHEAMHGVIERLERLFTLVMLLLIGASLTNGLLGDLTLSGAAIGVLLVFVVRPVVAWISLWQRKAQDFSGPGHLGPRERIAVAFFGVRGIGTIYYLAYATAHHDFPGSDRLWSIAAFTIALSVVVHGVAASPMVGRLDRMRGAAAA</sequence>
<evidence type="ECO:0000256" key="1">
    <source>
        <dbReference type="ARBA" id="ARBA00004651"/>
    </source>
</evidence>
<evidence type="ECO:0000256" key="2">
    <source>
        <dbReference type="ARBA" id="ARBA00022448"/>
    </source>
</evidence>
<reference evidence="10 11" key="1">
    <citation type="submission" date="2020-05" db="EMBL/GenBank/DDBJ databases">
        <title>Flexivirga sp. ID2601S isolated from air conditioner.</title>
        <authorList>
            <person name="Kim D.H."/>
        </authorList>
    </citation>
    <scope>NUCLEOTIDE SEQUENCE [LARGE SCALE GENOMIC DNA]</scope>
    <source>
        <strain evidence="10 11">ID2601S</strain>
    </source>
</reference>
<dbReference type="GO" id="GO:1902600">
    <property type="term" value="P:proton transmembrane transport"/>
    <property type="evidence" value="ECO:0007669"/>
    <property type="project" value="InterPro"/>
</dbReference>
<dbReference type="EMBL" id="JABENB010000003">
    <property type="protein sequence ID" value="NNG41154.1"/>
    <property type="molecule type" value="Genomic_DNA"/>
</dbReference>
<dbReference type="InterPro" id="IPR006153">
    <property type="entry name" value="Cation/H_exchanger_TM"/>
</dbReference>
<evidence type="ECO:0000256" key="6">
    <source>
        <dbReference type="ARBA" id="ARBA00023065"/>
    </source>
</evidence>
<keyword evidence="11" id="KW-1185">Reference proteome</keyword>
<feature type="transmembrane region" description="Helical" evidence="8">
    <location>
        <begin position="397"/>
        <end position="417"/>
    </location>
</feature>
<comment type="caution">
    <text evidence="10">The sequence shown here is derived from an EMBL/GenBank/DDBJ whole genome shotgun (WGS) entry which is preliminary data.</text>
</comment>
<evidence type="ECO:0000256" key="4">
    <source>
        <dbReference type="ARBA" id="ARBA00022692"/>
    </source>
</evidence>
<evidence type="ECO:0000256" key="8">
    <source>
        <dbReference type="SAM" id="Phobius"/>
    </source>
</evidence>
<dbReference type="AlphaFoldDB" id="A0A849AJZ3"/>
<feature type="transmembrane region" description="Helical" evidence="8">
    <location>
        <begin position="6"/>
        <end position="24"/>
    </location>
</feature>
<feature type="transmembrane region" description="Helical" evidence="8">
    <location>
        <begin position="254"/>
        <end position="277"/>
    </location>
</feature>
<evidence type="ECO:0000256" key="3">
    <source>
        <dbReference type="ARBA" id="ARBA00022449"/>
    </source>
</evidence>
<evidence type="ECO:0000256" key="5">
    <source>
        <dbReference type="ARBA" id="ARBA00022989"/>
    </source>
</evidence>
<feature type="transmembrane region" description="Helical" evidence="8">
    <location>
        <begin position="180"/>
        <end position="201"/>
    </location>
</feature>
<feature type="transmembrane region" description="Helical" evidence="8">
    <location>
        <begin position="325"/>
        <end position="346"/>
    </location>
</feature>
<name>A0A849AJZ3_9MICO</name>
<dbReference type="GO" id="GO:0005886">
    <property type="term" value="C:plasma membrane"/>
    <property type="evidence" value="ECO:0007669"/>
    <property type="project" value="UniProtKB-SubCell"/>
</dbReference>
<dbReference type="PANTHER" id="PTHR32507:SF8">
    <property type="entry name" value="CNH1P"/>
    <property type="match status" value="1"/>
</dbReference>
<evidence type="ECO:0000313" key="11">
    <source>
        <dbReference type="Proteomes" id="UP000557772"/>
    </source>
</evidence>
<organism evidence="10 11">
    <name type="scientific">Flexivirga aerilata</name>
    <dbReference type="NCBI Taxonomy" id="1656889"/>
    <lineage>
        <taxon>Bacteria</taxon>
        <taxon>Bacillati</taxon>
        <taxon>Actinomycetota</taxon>
        <taxon>Actinomycetes</taxon>
        <taxon>Micrococcales</taxon>
        <taxon>Dermacoccaceae</taxon>
        <taxon>Flexivirga</taxon>
    </lineage>
</organism>
<dbReference type="RefSeq" id="WP_171158213.1">
    <property type="nucleotide sequence ID" value="NZ_JABENB010000003.1"/>
</dbReference>
<feature type="transmembrane region" description="Helical" evidence="8">
    <location>
        <begin position="366"/>
        <end position="385"/>
    </location>
</feature>
<dbReference type="GO" id="GO:0015297">
    <property type="term" value="F:antiporter activity"/>
    <property type="evidence" value="ECO:0007669"/>
    <property type="project" value="UniProtKB-KW"/>
</dbReference>
<dbReference type="Proteomes" id="UP000557772">
    <property type="component" value="Unassembled WGS sequence"/>
</dbReference>
<dbReference type="PANTHER" id="PTHR32507">
    <property type="entry name" value="NA(+)/H(+) ANTIPORTER 1"/>
    <property type="match status" value="1"/>
</dbReference>
<gene>
    <name evidence="10" type="ORF">HJ588_17990</name>
</gene>
<keyword evidence="5 8" id="KW-1133">Transmembrane helix</keyword>
<comment type="subcellular location">
    <subcellularLocation>
        <location evidence="1">Cell membrane</location>
        <topology evidence="1">Multi-pass membrane protein</topology>
    </subcellularLocation>
</comment>
<proteinExistence type="predicted"/>
<feature type="transmembrane region" description="Helical" evidence="8">
    <location>
        <begin position="101"/>
        <end position="121"/>
    </location>
</feature>
<keyword evidence="7 8" id="KW-0472">Membrane</keyword>
<keyword evidence="3" id="KW-0050">Antiport</keyword>
<feature type="transmembrane region" description="Helical" evidence="8">
    <location>
        <begin position="61"/>
        <end position="81"/>
    </location>
</feature>
<evidence type="ECO:0000259" key="9">
    <source>
        <dbReference type="Pfam" id="PF00999"/>
    </source>
</evidence>
<feature type="transmembrane region" description="Helical" evidence="8">
    <location>
        <begin position="298"/>
        <end position="319"/>
    </location>
</feature>
<keyword evidence="6" id="KW-0406">Ion transport</keyword>
<keyword evidence="2" id="KW-0813">Transport</keyword>
<feature type="transmembrane region" description="Helical" evidence="8">
    <location>
        <begin position="213"/>
        <end position="234"/>
    </location>
</feature>
<evidence type="ECO:0000256" key="7">
    <source>
        <dbReference type="ARBA" id="ARBA00023136"/>
    </source>
</evidence>
<dbReference type="Pfam" id="PF00999">
    <property type="entry name" value="Na_H_Exchanger"/>
    <property type="match status" value="1"/>
</dbReference>
<evidence type="ECO:0000313" key="10">
    <source>
        <dbReference type="EMBL" id="NNG41154.1"/>
    </source>
</evidence>
<protein>
    <submittedName>
        <fullName evidence="10">Sodium:proton antiporter</fullName>
    </submittedName>
</protein>